<dbReference type="InterPro" id="IPR009078">
    <property type="entry name" value="Ferritin-like_SF"/>
</dbReference>
<evidence type="ECO:0000256" key="1">
    <source>
        <dbReference type="ARBA" id="ARBA00009497"/>
    </source>
</evidence>
<dbReference type="CDD" id="cd01043">
    <property type="entry name" value="DPS"/>
    <property type="match status" value="1"/>
</dbReference>
<evidence type="ECO:0000256" key="2">
    <source>
        <dbReference type="RuleBase" id="RU003875"/>
    </source>
</evidence>
<dbReference type="InterPro" id="IPR002177">
    <property type="entry name" value="DPS_DNA-bd"/>
</dbReference>
<protein>
    <submittedName>
        <fullName evidence="4">Starvation-inducible DNA-binding protein</fullName>
    </submittedName>
</protein>
<dbReference type="PROSITE" id="PS00819">
    <property type="entry name" value="DPS_2"/>
    <property type="match status" value="1"/>
</dbReference>
<dbReference type="PANTHER" id="PTHR42932">
    <property type="entry name" value="GENERAL STRESS PROTEIN 20U"/>
    <property type="match status" value="1"/>
</dbReference>
<dbReference type="RefSeq" id="WP_307398221.1">
    <property type="nucleotide sequence ID" value="NZ_BAAADK010000040.1"/>
</dbReference>
<dbReference type="Pfam" id="PF00210">
    <property type="entry name" value="Ferritin"/>
    <property type="match status" value="1"/>
</dbReference>
<keyword evidence="5" id="KW-1185">Reference proteome</keyword>
<dbReference type="PRINTS" id="PR01346">
    <property type="entry name" value="HELNAPAPROT"/>
</dbReference>
<dbReference type="InterPro" id="IPR008331">
    <property type="entry name" value="Ferritin_DPS_dom"/>
</dbReference>
<dbReference type="InterPro" id="IPR012347">
    <property type="entry name" value="Ferritin-like"/>
</dbReference>
<evidence type="ECO:0000313" key="4">
    <source>
        <dbReference type="EMBL" id="MDQ0168469.1"/>
    </source>
</evidence>
<dbReference type="PANTHER" id="PTHR42932:SF1">
    <property type="entry name" value="GENERAL STRESS PROTEIN 20U"/>
    <property type="match status" value="1"/>
</dbReference>
<dbReference type="InterPro" id="IPR023188">
    <property type="entry name" value="DPS_DNA-bd_CS"/>
</dbReference>
<proteinExistence type="inferred from homology"/>
<keyword evidence="4" id="KW-0238">DNA-binding</keyword>
<dbReference type="SUPFAM" id="SSF47240">
    <property type="entry name" value="Ferritin-like"/>
    <property type="match status" value="1"/>
</dbReference>
<reference evidence="4 5" key="1">
    <citation type="submission" date="2023-07" db="EMBL/GenBank/DDBJ databases">
        <title>Genomic Encyclopedia of Type Strains, Phase IV (KMG-IV): sequencing the most valuable type-strain genomes for metagenomic binning, comparative biology and taxonomic classification.</title>
        <authorList>
            <person name="Goeker M."/>
        </authorList>
    </citation>
    <scope>NUCLEOTIDE SEQUENCE [LARGE SCALE GENOMIC DNA]</scope>
    <source>
        <strain evidence="4 5">DSM 12751</strain>
    </source>
</reference>
<dbReference type="GO" id="GO:0003677">
    <property type="term" value="F:DNA binding"/>
    <property type="evidence" value="ECO:0007669"/>
    <property type="project" value="UniProtKB-KW"/>
</dbReference>
<dbReference type="PROSITE" id="PS00818">
    <property type="entry name" value="DPS_1"/>
    <property type="match status" value="1"/>
</dbReference>
<evidence type="ECO:0000259" key="3">
    <source>
        <dbReference type="Pfam" id="PF00210"/>
    </source>
</evidence>
<dbReference type="Proteomes" id="UP001235840">
    <property type="component" value="Unassembled WGS sequence"/>
</dbReference>
<sequence>MSQTTATQNLTDVLNKQISNWSVLYIKLHNYHWFVSGENFYELHEKYEEFYTAAAEYIDDLAERLLAINGKPVATMRDFLQHATITEATGNETPKQMVETIYNDFQTIIEELKQGIGVAENHKDEPTADMLIDIRGNIEKHAWMLKAFLNK</sequence>
<feature type="domain" description="Ferritin/DPS" evidence="3">
    <location>
        <begin position="13"/>
        <end position="151"/>
    </location>
</feature>
<dbReference type="Gene3D" id="1.20.1260.10">
    <property type="match status" value="1"/>
</dbReference>
<comment type="similarity">
    <text evidence="1 2">Belongs to the Dps family.</text>
</comment>
<evidence type="ECO:0000313" key="5">
    <source>
        <dbReference type="Proteomes" id="UP001235840"/>
    </source>
</evidence>
<organism evidence="4 5">
    <name type="scientific">Caldalkalibacillus horti</name>
    <dbReference type="NCBI Taxonomy" id="77523"/>
    <lineage>
        <taxon>Bacteria</taxon>
        <taxon>Bacillati</taxon>
        <taxon>Bacillota</taxon>
        <taxon>Bacilli</taxon>
        <taxon>Bacillales</taxon>
        <taxon>Bacillaceae</taxon>
        <taxon>Caldalkalibacillus</taxon>
    </lineage>
</organism>
<dbReference type="EMBL" id="JAUSTY010000033">
    <property type="protein sequence ID" value="MDQ0168469.1"/>
    <property type="molecule type" value="Genomic_DNA"/>
</dbReference>
<comment type="caution">
    <text evidence="4">The sequence shown here is derived from an EMBL/GenBank/DDBJ whole genome shotgun (WGS) entry which is preliminary data.</text>
</comment>
<dbReference type="PIRSF" id="PIRSF005900">
    <property type="entry name" value="Dps"/>
    <property type="match status" value="1"/>
</dbReference>
<name>A0ABT9W5Y1_9BACI</name>
<gene>
    <name evidence="4" type="ORF">J2S11_004431</name>
</gene>
<accession>A0ABT9W5Y1</accession>